<dbReference type="PANTHER" id="PTHR43806">
    <property type="entry name" value="PEPTIDASE S8"/>
    <property type="match status" value="1"/>
</dbReference>
<evidence type="ECO:0000256" key="8">
    <source>
        <dbReference type="ARBA" id="ARBA00022989"/>
    </source>
</evidence>
<keyword evidence="9 13" id="KW-0472">Membrane</keyword>
<evidence type="ECO:0000256" key="10">
    <source>
        <dbReference type="PROSITE-ProRule" id="PRU01240"/>
    </source>
</evidence>
<keyword evidence="4 10" id="KW-0645">Protease</keyword>
<dbReference type="InterPro" id="IPR015500">
    <property type="entry name" value="Peptidase_S8_subtilisin-rel"/>
</dbReference>
<feature type="transmembrane region" description="Helical" evidence="13">
    <location>
        <begin position="395"/>
        <end position="415"/>
    </location>
</feature>
<evidence type="ECO:0000256" key="13">
    <source>
        <dbReference type="SAM" id="Phobius"/>
    </source>
</evidence>
<dbReference type="Pfam" id="PF00082">
    <property type="entry name" value="Peptidase_S8"/>
    <property type="match status" value="1"/>
</dbReference>
<feature type="active site" description="Charge relay system" evidence="10">
    <location>
        <position position="104"/>
    </location>
</feature>
<evidence type="ECO:0000256" key="7">
    <source>
        <dbReference type="ARBA" id="ARBA00022825"/>
    </source>
</evidence>
<feature type="region of interest" description="Disordered" evidence="12">
    <location>
        <begin position="359"/>
        <end position="387"/>
    </location>
</feature>
<dbReference type="Gene3D" id="3.40.50.200">
    <property type="entry name" value="Peptidase S8/S53 domain"/>
    <property type="match status" value="1"/>
</dbReference>
<evidence type="ECO:0000256" key="12">
    <source>
        <dbReference type="SAM" id="MobiDB-lite"/>
    </source>
</evidence>
<evidence type="ECO:0000256" key="2">
    <source>
        <dbReference type="ARBA" id="ARBA00011073"/>
    </source>
</evidence>
<dbReference type="PROSITE" id="PS00136">
    <property type="entry name" value="SUBTILASE_ASP"/>
    <property type="match status" value="1"/>
</dbReference>
<evidence type="ECO:0000256" key="5">
    <source>
        <dbReference type="ARBA" id="ARBA00022692"/>
    </source>
</evidence>
<protein>
    <submittedName>
        <fullName evidence="15">Type VII secretion-associated serine protease mycosin</fullName>
    </submittedName>
</protein>
<keyword evidence="5 13" id="KW-0812">Transmembrane</keyword>
<evidence type="ECO:0000256" key="1">
    <source>
        <dbReference type="ARBA" id="ARBA00004162"/>
    </source>
</evidence>
<comment type="subcellular location">
    <subcellularLocation>
        <location evidence="1">Cell membrane</location>
        <topology evidence="1">Single-pass membrane protein</topology>
    </subcellularLocation>
</comment>
<dbReference type="GO" id="GO:0005886">
    <property type="term" value="C:plasma membrane"/>
    <property type="evidence" value="ECO:0007669"/>
    <property type="project" value="UniProtKB-SubCell"/>
</dbReference>
<dbReference type="InterPro" id="IPR036852">
    <property type="entry name" value="Peptidase_S8/S53_dom_sf"/>
</dbReference>
<dbReference type="PROSITE" id="PS00137">
    <property type="entry name" value="SUBTILASE_HIS"/>
    <property type="match status" value="1"/>
</dbReference>
<feature type="domain" description="Peptidase S8/S53" evidence="14">
    <location>
        <begin position="95"/>
        <end position="348"/>
    </location>
</feature>
<feature type="active site" description="Charge relay system" evidence="10">
    <location>
        <position position="300"/>
    </location>
</feature>
<keyword evidence="16" id="KW-1185">Reference proteome</keyword>
<dbReference type="AlphaFoldDB" id="A0A1H3SDW2"/>
<keyword evidence="6 10" id="KW-0378">Hydrolase</keyword>
<dbReference type="InterPro" id="IPR023827">
    <property type="entry name" value="Peptidase_S8_Asp-AS"/>
</dbReference>
<dbReference type="PANTHER" id="PTHR43806:SF11">
    <property type="entry name" value="CEREVISIN-RELATED"/>
    <property type="match status" value="1"/>
</dbReference>
<dbReference type="PROSITE" id="PS51892">
    <property type="entry name" value="SUBTILASE"/>
    <property type="match status" value="1"/>
</dbReference>
<dbReference type="Proteomes" id="UP000242415">
    <property type="component" value="Unassembled WGS sequence"/>
</dbReference>
<feature type="active site" description="Charge relay system" evidence="10">
    <location>
        <position position="137"/>
    </location>
</feature>
<dbReference type="NCBIfam" id="TIGR03921">
    <property type="entry name" value="T7SS_mycosin"/>
    <property type="match status" value="1"/>
</dbReference>
<proteinExistence type="inferred from homology"/>
<sequence length="439" mass="45056">MPGGTARLAFVGALIAVFAAPGALAVPGAYAAGPPLTASARLGVAARPYGIAHGMTLRYAAPACSSRPAPVPPSTEVPWAQQRYAPERLTPLATGRGITVAVIDSGVDDEHPQLRGRVLPGNDFLDGGDGTLDCDGHGTAVASIIAAGPARVPFRGLAPGARILPVRVSEQQIIGGRESGRTVTATQFAEAIRWAVDHDADVLNLSVVLYEDHPAVRSAVEYAVAEDVVVVAAAGNLHENGDPRPYPAAYDSVLGVGAIGADGSRQQYSQVGSYVDVVAPGGGVLAAAPGRGHAAQDGTSYAAPFVSATAALIRDYRPELRAGEVVQRIVSTTDPAPGGRRSPAYGTGVLNPYRAVTETRPVGRPEPPAPLAPERMDPAAVAQQERRAQSRDRSLLLAALGGGVAGLAVLLALVLPRGVRRRWRPAGPADPQPAAGRTG</sequence>
<dbReference type="EMBL" id="FNPH01000011">
    <property type="protein sequence ID" value="SDZ35860.1"/>
    <property type="molecule type" value="Genomic_DNA"/>
</dbReference>
<dbReference type="InterPro" id="IPR023834">
    <property type="entry name" value="T7SS_pept_S8A_mycosin"/>
</dbReference>
<name>A0A1H3SDW2_9ACTN</name>
<evidence type="ECO:0000256" key="11">
    <source>
        <dbReference type="RuleBase" id="RU003355"/>
    </source>
</evidence>
<comment type="similarity">
    <text evidence="2 10 11">Belongs to the peptidase S8 family.</text>
</comment>
<dbReference type="InterPro" id="IPR022398">
    <property type="entry name" value="Peptidase_S8_His-AS"/>
</dbReference>
<accession>A0A1H3SDW2</accession>
<dbReference type="GO" id="GO:0006508">
    <property type="term" value="P:proteolysis"/>
    <property type="evidence" value="ECO:0007669"/>
    <property type="project" value="UniProtKB-KW"/>
</dbReference>
<evidence type="ECO:0000313" key="16">
    <source>
        <dbReference type="Proteomes" id="UP000242415"/>
    </source>
</evidence>
<evidence type="ECO:0000256" key="6">
    <source>
        <dbReference type="ARBA" id="ARBA00022801"/>
    </source>
</evidence>
<dbReference type="PROSITE" id="PS00138">
    <property type="entry name" value="SUBTILASE_SER"/>
    <property type="match status" value="1"/>
</dbReference>
<dbReference type="InterPro" id="IPR023828">
    <property type="entry name" value="Peptidase_S8_Ser-AS"/>
</dbReference>
<dbReference type="InterPro" id="IPR000209">
    <property type="entry name" value="Peptidase_S8/S53_dom"/>
</dbReference>
<dbReference type="SUPFAM" id="SSF52743">
    <property type="entry name" value="Subtilisin-like"/>
    <property type="match status" value="1"/>
</dbReference>
<dbReference type="InterPro" id="IPR050131">
    <property type="entry name" value="Peptidase_S8_subtilisin-like"/>
</dbReference>
<gene>
    <name evidence="15" type="ORF">SAMN05444365_11154</name>
</gene>
<dbReference type="PRINTS" id="PR00723">
    <property type="entry name" value="SUBTILISIN"/>
</dbReference>
<keyword evidence="3" id="KW-1003">Cell membrane</keyword>
<evidence type="ECO:0000256" key="9">
    <source>
        <dbReference type="ARBA" id="ARBA00023136"/>
    </source>
</evidence>
<evidence type="ECO:0000259" key="14">
    <source>
        <dbReference type="Pfam" id="PF00082"/>
    </source>
</evidence>
<dbReference type="GO" id="GO:0004252">
    <property type="term" value="F:serine-type endopeptidase activity"/>
    <property type="evidence" value="ECO:0007669"/>
    <property type="project" value="UniProtKB-UniRule"/>
</dbReference>
<evidence type="ECO:0000256" key="4">
    <source>
        <dbReference type="ARBA" id="ARBA00022670"/>
    </source>
</evidence>
<evidence type="ECO:0000256" key="3">
    <source>
        <dbReference type="ARBA" id="ARBA00022475"/>
    </source>
</evidence>
<dbReference type="STRING" id="405436.SAMN05444365_11154"/>
<organism evidence="15 16">
    <name type="scientific">Micromonospora pattaloongensis</name>
    <dbReference type="NCBI Taxonomy" id="405436"/>
    <lineage>
        <taxon>Bacteria</taxon>
        <taxon>Bacillati</taxon>
        <taxon>Actinomycetota</taxon>
        <taxon>Actinomycetes</taxon>
        <taxon>Micromonosporales</taxon>
        <taxon>Micromonosporaceae</taxon>
        <taxon>Micromonospora</taxon>
    </lineage>
</organism>
<evidence type="ECO:0000313" key="15">
    <source>
        <dbReference type="EMBL" id="SDZ35860.1"/>
    </source>
</evidence>
<keyword evidence="7 10" id="KW-0720">Serine protease</keyword>
<keyword evidence="8 13" id="KW-1133">Transmembrane helix</keyword>
<reference evidence="16" key="1">
    <citation type="submission" date="2016-10" db="EMBL/GenBank/DDBJ databases">
        <authorList>
            <person name="Varghese N."/>
            <person name="Submissions S."/>
        </authorList>
    </citation>
    <scope>NUCLEOTIDE SEQUENCE [LARGE SCALE GENOMIC DNA]</scope>
    <source>
        <strain evidence="16">DSM 45245</strain>
    </source>
</reference>